<keyword evidence="19" id="KW-0968">Cytoplasmic vesicle</keyword>
<dbReference type="InterPro" id="IPR036869">
    <property type="entry name" value="J_dom_sf"/>
</dbReference>
<dbReference type="GO" id="GO:0035612">
    <property type="term" value="F:AP-2 adaptor complex binding"/>
    <property type="evidence" value="ECO:0007669"/>
    <property type="project" value="TreeGrafter"/>
</dbReference>
<feature type="domain" description="Protein kinase" evidence="26">
    <location>
        <begin position="36"/>
        <end position="310"/>
    </location>
</feature>
<evidence type="ECO:0000259" key="27">
    <source>
        <dbReference type="PROSITE" id="PS50076"/>
    </source>
</evidence>
<dbReference type="SUPFAM" id="SSF56112">
    <property type="entry name" value="Protein kinase-like (PK-like)"/>
    <property type="match status" value="1"/>
</dbReference>
<evidence type="ECO:0000256" key="3">
    <source>
        <dbReference type="ARBA" id="ARBA00004556"/>
    </source>
</evidence>
<evidence type="ECO:0000256" key="23">
    <source>
        <dbReference type="ARBA" id="ARBA00068393"/>
    </source>
</evidence>
<dbReference type="CDD" id="cd14511">
    <property type="entry name" value="PTP_auxilin-like"/>
    <property type="match status" value="1"/>
</dbReference>
<keyword evidence="14" id="KW-0067">ATP-binding</keyword>
<feature type="compositionally biased region" description="Pro residues" evidence="25">
    <location>
        <begin position="350"/>
        <end position="359"/>
    </location>
</feature>
<organism evidence="30 31">
    <name type="scientific">Psylliodes chrysocephalus</name>
    <dbReference type="NCBI Taxonomy" id="3402493"/>
    <lineage>
        <taxon>Eukaryota</taxon>
        <taxon>Metazoa</taxon>
        <taxon>Ecdysozoa</taxon>
        <taxon>Arthropoda</taxon>
        <taxon>Hexapoda</taxon>
        <taxon>Insecta</taxon>
        <taxon>Pterygota</taxon>
        <taxon>Neoptera</taxon>
        <taxon>Endopterygota</taxon>
        <taxon>Coleoptera</taxon>
        <taxon>Polyphaga</taxon>
        <taxon>Cucujiformia</taxon>
        <taxon>Chrysomeloidea</taxon>
        <taxon>Chrysomelidae</taxon>
        <taxon>Galerucinae</taxon>
        <taxon>Alticini</taxon>
        <taxon>Psylliodes</taxon>
    </lineage>
</organism>
<evidence type="ECO:0000256" key="25">
    <source>
        <dbReference type="SAM" id="MobiDB-lite"/>
    </source>
</evidence>
<dbReference type="PANTHER" id="PTHR22967:SF105">
    <property type="entry name" value="CYCLIN-G-ASSOCIATED KINASE"/>
    <property type="match status" value="1"/>
</dbReference>
<dbReference type="PANTHER" id="PTHR22967">
    <property type="entry name" value="SERINE/THREONINE PROTEIN KINASE"/>
    <property type="match status" value="1"/>
</dbReference>
<keyword evidence="7" id="KW-0488">Methylation</keyword>
<dbReference type="Pfam" id="PF10409">
    <property type="entry name" value="PTEN_C2"/>
    <property type="match status" value="1"/>
</dbReference>
<dbReference type="GO" id="GO:0048471">
    <property type="term" value="C:perinuclear region of cytoplasm"/>
    <property type="evidence" value="ECO:0007669"/>
    <property type="project" value="UniProtKB-SubCell"/>
</dbReference>
<feature type="compositionally biased region" description="Low complexity" evidence="25">
    <location>
        <begin position="960"/>
        <end position="975"/>
    </location>
</feature>
<feature type="compositionally biased region" description="Polar residues" evidence="25">
    <location>
        <begin position="982"/>
        <end position="1000"/>
    </location>
</feature>
<evidence type="ECO:0000256" key="5">
    <source>
        <dbReference type="ARBA" id="ARBA00005490"/>
    </source>
</evidence>
<keyword evidence="8" id="KW-0963">Cytoplasm</keyword>
<evidence type="ECO:0000256" key="19">
    <source>
        <dbReference type="ARBA" id="ARBA00023329"/>
    </source>
</evidence>
<name>A0A9P0CPV8_9CUCU</name>
<feature type="domain" description="C2 tensin-type" evidence="29">
    <location>
        <begin position="605"/>
        <end position="745"/>
    </location>
</feature>
<dbReference type="GO" id="GO:2000369">
    <property type="term" value="P:regulation of clathrin-dependent endocytosis"/>
    <property type="evidence" value="ECO:0007669"/>
    <property type="project" value="TreeGrafter"/>
</dbReference>
<evidence type="ECO:0000256" key="8">
    <source>
        <dbReference type="ARBA" id="ARBA00022490"/>
    </source>
</evidence>
<protein>
    <recommendedName>
        <fullName evidence="23">Cyclin-G-associated kinase</fullName>
        <ecNumber evidence="6">2.7.11.1</ecNumber>
    </recommendedName>
    <alternativeName>
        <fullName evidence="24">DnaJ homolog subfamily C member 26</fullName>
    </alternativeName>
</protein>
<dbReference type="InterPro" id="IPR029021">
    <property type="entry name" value="Prot-tyrosine_phosphatase-like"/>
</dbReference>
<dbReference type="SUPFAM" id="SSF52799">
    <property type="entry name" value="(Phosphotyrosine protein) phosphatases II"/>
    <property type="match status" value="1"/>
</dbReference>
<dbReference type="Pfam" id="PF00069">
    <property type="entry name" value="Pkinase"/>
    <property type="match status" value="1"/>
</dbReference>
<evidence type="ECO:0000256" key="22">
    <source>
        <dbReference type="ARBA" id="ARBA00054326"/>
    </source>
</evidence>
<evidence type="ECO:0000256" key="1">
    <source>
        <dbReference type="ARBA" id="ARBA00004132"/>
    </source>
</evidence>
<evidence type="ECO:0000256" key="14">
    <source>
        <dbReference type="ARBA" id="ARBA00022840"/>
    </source>
</evidence>
<dbReference type="AlphaFoldDB" id="A0A9P0CPV8"/>
<dbReference type="GO" id="GO:0005524">
    <property type="term" value="F:ATP binding"/>
    <property type="evidence" value="ECO:0007669"/>
    <property type="project" value="UniProtKB-KW"/>
</dbReference>
<dbReference type="Proteomes" id="UP001153636">
    <property type="component" value="Chromosome 13"/>
</dbReference>
<feature type="domain" description="J" evidence="27">
    <location>
        <begin position="1106"/>
        <end position="1172"/>
    </location>
</feature>
<dbReference type="Gene3D" id="2.60.40.1110">
    <property type="match status" value="1"/>
</dbReference>
<dbReference type="SUPFAM" id="SSF46565">
    <property type="entry name" value="Chaperone J-domain"/>
    <property type="match status" value="1"/>
</dbReference>
<dbReference type="GO" id="GO:0045747">
    <property type="term" value="P:positive regulation of Notch signaling pathway"/>
    <property type="evidence" value="ECO:0007669"/>
    <property type="project" value="TreeGrafter"/>
</dbReference>
<dbReference type="FunFam" id="1.10.287.110:FF:000002">
    <property type="entry name" value="putative tyrosine-protein phosphatase auxilin isoform X2"/>
    <property type="match status" value="1"/>
</dbReference>
<dbReference type="PROSITE" id="PS00108">
    <property type="entry name" value="PROTEIN_KINASE_ST"/>
    <property type="match status" value="1"/>
</dbReference>
<dbReference type="GO" id="GO:0004674">
    <property type="term" value="F:protein serine/threonine kinase activity"/>
    <property type="evidence" value="ECO:0007669"/>
    <property type="project" value="UniProtKB-KW"/>
</dbReference>
<comment type="catalytic activity">
    <reaction evidence="20">
        <text>L-threonyl-[protein] + ATP = O-phospho-L-threonyl-[protein] + ADP + H(+)</text>
        <dbReference type="Rhea" id="RHEA:46608"/>
        <dbReference type="Rhea" id="RHEA-COMP:11060"/>
        <dbReference type="Rhea" id="RHEA-COMP:11605"/>
        <dbReference type="ChEBI" id="CHEBI:15378"/>
        <dbReference type="ChEBI" id="CHEBI:30013"/>
        <dbReference type="ChEBI" id="CHEBI:30616"/>
        <dbReference type="ChEBI" id="CHEBI:61977"/>
        <dbReference type="ChEBI" id="CHEBI:456216"/>
        <dbReference type="EC" id="2.7.11.1"/>
    </reaction>
</comment>
<dbReference type="Gene3D" id="3.90.190.10">
    <property type="entry name" value="Protein tyrosine phosphatase superfamily"/>
    <property type="match status" value="1"/>
</dbReference>
<comment type="function">
    <text evidence="22">Associates with cyclin G and CDK5. Seems to act as an auxilin homolog that is involved in the uncoating of clathrin-coated vesicles by Hsc70 in non-neuronal cells. Expression oscillates slightly during the cell cycle, peaking at G1. May play a role in clathrin-mediated endocytosis and intracellular trafficking, and in the dynamics of clathrin assembly/disassembly.</text>
</comment>
<keyword evidence="10" id="KW-0597">Phosphoprotein</keyword>
<keyword evidence="15" id="KW-0965">Cell junction</keyword>
<evidence type="ECO:0000256" key="2">
    <source>
        <dbReference type="ARBA" id="ARBA00004246"/>
    </source>
</evidence>
<dbReference type="GO" id="GO:0005925">
    <property type="term" value="C:focal adhesion"/>
    <property type="evidence" value="ECO:0007669"/>
    <property type="project" value="UniProtKB-SubCell"/>
</dbReference>
<dbReference type="InterPro" id="IPR001623">
    <property type="entry name" value="DnaJ_domain"/>
</dbReference>
<dbReference type="FunFam" id="2.60.40.1110:FF:000001">
    <property type="entry name" value="cyclin-G-associated kinase isoform X2"/>
    <property type="match status" value="1"/>
</dbReference>
<gene>
    <name evidence="30" type="ORF">PSYICH_LOCUS3925</name>
</gene>
<keyword evidence="11" id="KW-0808">Transferase</keyword>
<evidence type="ECO:0000256" key="17">
    <source>
        <dbReference type="ARBA" id="ARBA00023034"/>
    </source>
</evidence>
<feature type="compositionally biased region" description="Low complexity" evidence="25">
    <location>
        <begin position="930"/>
        <end position="940"/>
    </location>
</feature>
<feature type="region of interest" description="Disordered" evidence="25">
    <location>
        <begin position="930"/>
        <end position="1011"/>
    </location>
</feature>
<dbReference type="Gene3D" id="1.10.510.10">
    <property type="entry name" value="Transferase(Phosphotransferase) domain 1"/>
    <property type="match status" value="1"/>
</dbReference>
<dbReference type="GO" id="GO:0005794">
    <property type="term" value="C:Golgi apparatus"/>
    <property type="evidence" value="ECO:0007669"/>
    <property type="project" value="UniProtKB-SubCell"/>
</dbReference>
<evidence type="ECO:0000256" key="7">
    <source>
        <dbReference type="ARBA" id="ARBA00022481"/>
    </source>
</evidence>
<accession>A0A9P0CPV8</accession>
<evidence type="ECO:0000256" key="11">
    <source>
        <dbReference type="ARBA" id="ARBA00022679"/>
    </source>
</evidence>
<feature type="compositionally biased region" description="Pro residues" evidence="25">
    <location>
        <begin position="369"/>
        <end position="392"/>
    </location>
</feature>
<dbReference type="InterPro" id="IPR000719">
    <property type="entry name" value="Prot_kinase_dom"/>
</dbReference>
<evidence type="ECO:0000256" key="15">
    <source>
        <dbReference type="ARBA" id="ARBA00022949"/>
    </source>
</evidence>
<feature type="compositionally biased region" description="Basic and acidic residues" evidence="25">
    <location>
        <begin position="789"/>
        <end position="806"/>
    </location>
</feature>
<keyword evidence="31" id="KW-1185">Reference proteome</keyword>
<evidence type="ECO:0000313" key="30">
    <source>
        <dbReference type="EMBL" id="CAH1102557.1"/>
    </source>
</evidence>
<dbReference type="Gene3D" id="1.10.287.110">
    <property type="entry name" value="DnaJ domain"/>
    <property type="match status" value="1"/>
</dbReference>
<evidence type="ECO:0000256" key="21">
    <source>
        <dbReference type="ARBA" id="ARBA00048679"/>
    </source>
</evidence>
<dbReference type="InterPro" id="IPR008271">
    <property type="entry name" value="Ser/Thr_kinase_AS"/>
</dbReference>
<feature type="region of interest" description="Disordered" evidence="25">
    <location>
        <begin position="329"/>
        <end position="392"/>
    </location>
</feature>
<dbReference type="SMART" id="SM00220">
    <property type="entry name" value="S_TKc"/>
    <property type="match status" value="1"/>
</dbReference>
<evidence type="ECO:0000256" key="9">
    <source>
        <dbReference type="ARBA" id="ARBA00022527"/>
    </source>
</evidence>
<dbReference type="PROSITE" id="PS50076">
    <property type="entry name" value="DNAJ_2"/>
    <property type="match status" value="1"/>
</dbReference>
<dbReference type="PROSITE" id="PS51181">
    <property type="entry name" value="PPASE_TENSIN"/>
    <property type="match status" value="1"/>
</dbReference>
<dbReference type="InterPro" id="IPR011009">
    <property type="entry name" value="Kinase-like_dom_sf"/>
</dbReference>
<dbReference type="OrthoDB" id="1717591at2759"/>
<feature type="region of interest" description="Disordered" evidence="25">
    <location>
        <begin position="777"/>
        <end position="835"/>
    </location>
</feature>
<dbReference type="FunFam" id="1.10.510.10:FF:000228">
    <property type="entry name" value="cyclin-G-associated kinase isoform X1"/>
    <property type="match status" value="1"/>
</dbReference>
<keyword evidence="16" id="KW-0007">Acetylation</keyword>
<evidence type="ECO:0000259" key="26">
    <source>
        <dbReference type="PROSITE" id="PS50011"/>
    </source>
</evidence>
<dbReference type="PROSITE" id="PS51182">
    <property type="entry name" value="C2_TENSIN"/>
    <property type="match status" value="1"/>
</dbReference>
<dbReference type="EMBL" id="OV651825">
    <property type="protein sequence ID" value="CAH1102557.1"/>
    <property type="molecule type" value="Genomic_DNA"/>
</dbReference>
<sequence>MSELFKSAFEYFSSPTNGQNENSFVGQIIEISNVKLKIKKVIAEGGFAVVFVAQDVATGKDYALKRLLAADEESKNNVIREINILKKISGHPHIIQYLSASFIDKSQTQHGQSEFLLVTELCPGGSLVEILQSRTTAFDVDIITRIFYQTCKAVAHMHSQNPPIIHRDLKIENLLISADSTIKLCDFGSSTTDVFNPDISWSANQHASLEENMAKFTTPMYRAPEMVDTWNNYFVGTPVDIWALGCILYTLCFMRHPFEDSAKLRIMNANYSIPADPKFACFHEILRGCLQANPQQRISIAGILERLAAIAESNGYDLKAPLILSTPQHKVNEPPAPSNIFNESANNCAKPPPSRPAPPIFDASKTPQQVPPRPTPPPQRHAPPQIQQPPQRPIENKQAGLFSSLKGGAGSFLKNLKDTSSKVMATVQQSMARTDLDIHYISSRIIVMPYPSEGFETAYKTNNIEDVRLFLDSRHPNFRYSIYNLSHKPYHSKFGQARIVDCSFAYPDTFRAPLLNSMYQLAEDIYQYLAGDSRNVVVIHCTDGKATSATLVCALLIYAGLFEVPEDALQMFAVKRCPPNMRPSELRYLYYLVDIVRNPPVYPHYNPVTLVSLQMQPVPLFTKVRDGCRPYIEVFSENRCILSTLQDYERMRLFYLAEGKCLLPINATVCGDVCVIVYHARNILGGVMTQGKATGIKIFQIQFHTGYIPEEETCLRFAKSDLDDLSEAHDHFQDRFTVALNVFVTDTERKPTQPAPWQTDQTKRLIDTMFTSQIEKEETVDNFVSAPSRKSEEQQQKQPERPERPVRPPPPPPLAVILTDNEDSSSDAEQSIPQPAVPTEPLIESLDLLNLNSAPVVDNTSAKKSPGSNFDLLSQLGGDGANDNFTAFNSAPAPPKTEDIFDPFASYGGGGDGNNLLGGWDNFSSAAAQNAMPQNAANEQKPSDPFADFGNIGGGLNFAPSHGPSTTPTSGSQSPNAPAPTTPQHVGTNIPHSHSANATPKHQARSPVGADYNRSHFDLLNKNQQPNEPQKKVQSDDVFGDLLGSQGYSFTGKRENMPRTMNAMRKEEMATYMDPEKMKVMEWKEGKKNNIRALLCSMHTILWDGAKWNKCEMHQLVTPADVKKAYRRACLAVHPDKQAGTDNENLAKLIFMELNTAWSDFEEDAAQQNMFT</sequence>
<feature type="domain" description="Phosphatase tensin-type" evidence="28">
    <location>
        <begin position="427"/>
        <end position="599"/>
    </location>
</feature>
<proteinExistence type="inferred from homology"/>
<evidence type="ECO:0000256" key="6">
    <source>
        <dbReference type="ARBA" id="ARBA00012513"/>
    </source>
</evidence>
<dbReference type="GO" id="GO:0030136">
    <property type="term" value="C:clathrin-coated vesicle"/>
    <property type="evidence" value="ECO:0007669"/>
    <property type="project" value="UniProtKB-SubCell"/>
</dbReference>
<evidence type="ECO:0000259" key="29">
    <source>
        <dbReference type="PROSITE" id="PS51182"/>
    </source>
</evidence>
<keyword evidence="12" id="KW-0547">Nucleotide-binding</keyword>
<dbReference type="InterPro" id="IPR035892">
    <property type="entry name" value="C2_domain_sf"/>
</dbReference>
<evidence type="ECO:0000313" key="31">
    <source>
        <dbReference type="Proteomes" id="UP001153636"/>
    </source>
</evidence>
<keyword evidence="17" id="KW-0333">Golgi apparatus</keyword>
<comment type="similarity">
    <text evidence="5">Belongs to the protein kinase superfamily. AGC Ser/Thr protein kinase family. PKC subfamily.</text>
</comment>
<dbReference type="PROSITE" id="PS50011">
    <property type="entry name" value="PROTEIN_KINASE_DOM"/>
    <property type="match status" value="1"/>
</dbReference>
<keyword evidence="18" id="KW-0131">Cell cycle</keyword>
<reference evidence="30" key="1">
    <citation type="submission" date="2022-01" db="EMBL/GenBank/DDBJ databases">
        <authorList>
            <person name="King R."/>
        </authorList>
    </citation>
    <scope>NUCLEOTIDE SEQUENCE</scope>
</reference>
<evidence type="ECO:0000256" key="18">
    <source>
        <dbReference type="ARBA" id="ARBA00023306"/>
    </source>
</evidence>
<keyword evidence="9" id="KW-0723">Serine/threonine-protein kinase</keyword>
<evidence type="ECO:0000256" key="16">
    <source>
        <dbReference type="ARBA" id="ARBA00022990"/>
    </source>
</evidence>
<evidence type="ECO:0000256" key="13">
    <source>
        <dbReference type="ARBA" id="ARBA00022777"/>
    </source>
</evidence>
<comment type="subcellular location">
    <subcellularLocation>
        <location evidence="2">Cell junction</location>
        <location evidence="2">Focal adhesion</location>
    </subcellularLocation>
    <subcellularLocation>
        <location evidence="3">Cytoplasm</location>
        <location evidence="3">Perinuclear region</location>
    </subcellularLocation>
    <subcellularLocation>
        <location evidence="1">Cytoplasmic vesicle</location>
        <location evidence="1">Clathrin-coated vesicle</location>
    </subcellularLocation>
    <subcellularLocation>
        <location evidence="4">Golgi apparatus</location>
        <location evidence="4">trans-Golgi network</location>
    </subcellularLocation>
</comment>
<dbReference type="CDD" id="cd06257">
    <property type="entry name" value="DnaJ"/>
    <property type="match status" value="1"/>
</dbReference>
<keyword evidence="13" id="KW-0418">Kinase</keyword>
<evidence type="ECO:0000256" key="10">
    <source>
        <dbReference type="ARBA" id="ARBA00022553"/>
    </source>
</evidence>
<dbReference type="SMART" id="SM01326">
    <property type="entry name" value="PTEN_C2"/>
    <property type="match status" value="1"/>
</dbReference>
<evidence type="ECO:0000256" key="4">
    <source>
        <dbReference type="ARBA" id="ARBA00004601"/>
    </source>
</evidence>
<evidence type="ECO:0000256" key="20">
    <source>
        <dbReference type="ARBA" id="ARBA00047899"/>
    </source>
</evidence>
<evidence type="ECO:0000256" key="12">
    <source>
        <dbReference type="ARBA" id="ARBA00022741"/>
    </source>
</evidence>
<evidence type="ECO:0000256" key="24">
    <source>
        <dbReference type="ARBA" id="ARBA00076380"/>
    </source>
</evidence>
<dbReference type="InterPro" id="IPR029023">
    <property type="entry name" value="Tensin_phosphatase"/>
</dbReference>
<evidence type="ECO:0000259" key="28">
    <source>
        <dbReference type="PROSITE" id="PS51181"/>
    </source>
</evidence>
<comment type="catalytic activity">
    <reaction evidence="21">
        <text>L-seryl-[protein] + ATP = O-phospho-L-seryl-[protein] + ADP + H(+)</text>
        <dbReference type="Rhea" id="RHEA:17989"/>
        <dbReference type="Rhea" id="RHEA-COMP:9863"/>
        <dbReference type="Rhea" id="RHEA-COMP:11604"/>
        <dbReference type="ChEBI" id="CHEBI:15378"/>
        <dbReference type="ChEBI" id="CHEBI:29999"/>
        <dbReference type="ChEBI" id="CHEBI:30616"/>
        <dbReference type="ChEBI" id="CHEBI:83421"/>
        <dbReference type="ChEBI" id="CHEBI:456216"/>
        <dbReference type="EC" id="2.7.11.1"/>
    </reaction>
</comment>
<dbReference type="InterPro" id="IPR014020">
    <property type="entry name" value="Tensin_C2-dom"/>
</dbReference>
<dbReference type="EC" id="2.7.11.1" evidence="6"/>
<dbReference type="SUPFAM" id="SSF49562">
    <property type="entry name" value="C2 domain (Calcium/lipid-binding domain, CaLB)"/>
    <property type="match status" value="1"/>
</dbReference>